<dbReference type="OrthoDB" id="2855870at2759"/>
<name>A0A165YUD1_9AGAM</name>
<evidence type="ECO:0000313" key="2">
    <source>
        <dbReference type="EMBL" id="KZT33615.1"/>
    </source>
</evidence>
<dbReference type="AlphaFoldDB" id="A0A165YUD1"/>
<sequence length="127" mass="14023">MIAQTTRYVDVPQLRQCTNCWSFDHPTTKCKATKPVCKYCAQDHKSEDHECKGCSEGDGPDDVACAHYPRKCVNCKAEHEADHRDCIARRRRKGEFIKTGGKAPVAGGRKTKPKAGTEASSKGVSVR</sequence>
<feature type="compositionally biased region" description="Polar residues" evidence="1">
    <location>
        <begin position="118"/>
        <end position="127"/>
    </location>
</feature>
<reference evidence="2 3" key="1">
    <citation type="journal article" date="2016" name="Mol. Biol. Evol.">
        <title>Comparative Genomics of Early-Diverging Mushroom-Forming Fungi Provides Insights into the Origins of Lignocellulose Decay Capabilities.</title>
        <authorList>
            <person name="Nagy L.G."/>
            <person name="Riley R."/>
            <person name="Tritt A."/>
            <person name="Adam C."/>
            <person name="Daum C."/>
            <person name="Floudas D."/>
            <person name="Sun H."/>
            <person name="Yadav J.S."/>
            <person name="Pangilinan J."/>
            <person name="Larsson K.H."/>
            <person name="Matsuura K."/>
            <person name="Barry K."/>
            <person name="Labutti K."/>
            <person name="Kuo R."/>
            <person name="Ohm R.A."/>
            <person name="Bhattacharya S.S."/>
            <person name="Shirouzu T."/>
            <person name="Yoshinaga Y."/>
            <person name="Martin F.M."/>
            <person name="Grigoriev I.V."/>
            <person name="Hibbett D.S."/>
        </authorList>
    </citation>
    <scope>NUCLEOTIDE SEQUENCE [LARGE SCALE GENOMIC DNA]</scope>
    <source>
        <strain evidence="2 3">HHB10207 ss-3</strain>
    </source>
</reference>
<keyword evidence="3" id="KW-1185">Reference proteome</keyword>
<evidence type="ECO:0000256" key="1">
    <source>
        <dbReference type="SAM" id="MobiDB-lite"/>
    </source>
</evidence>
<dbReference type="Proteomes" id="UP000076798">
    <property type="component" value="Unassembled WGS sequence"/>
</dbReference>
<accession>A0A165YUD1</accession>
<evidence type="ECO:0000313" key="3">
    <source>
        <dbReference type="Proteomes" id="UP000076798"/>
    </source>
</evidence>
<protein>
    <submittedName>
        <fullName evidence="2">Uncharacterized protein</fullName>
    </submittedName>
</protein>
<dbReference type="EMBL" id="KV428229">
    <property type="protein sequence ID" value="KZT33615.1"/>
    <property type="molecule type" value="Genomic_DNA"/>
</dbReference>
<organism evidence="2 3">
    <name type="scientific">Sistotremastrum suecicum HHB10207 ss-3</name>
    <dbReference type="NCBI Taxonomy" id="1314776"/>
    <lineage>
        <taxon>Eukaryota</taxon>
        <taxon>Fungi</taxon>
        <taxon>Dikarya</taxon>
        <taxon>Basidiomycota</taxon>
        <taxon>Agaricomycotina</taxon>
        <taxon>Agaricomycetes</taxon>
        <taxon>Sistotremastrales</taxon>
        <taxon>Sistotremastraceae</taxon>
        <taxon>Sistotremastrum</taxon>
    </lineage>
</organism>
<feature type="region of interest" description="Disordered" evidence="1">
    <location>
        <begin position="97"/>
        <end position="127"/>
    </location>
</feature>
<gene>
    <name evidence="2" type="ORF">SISSUDRAFT_395886</name>
</gene>
<proteinExistence type="predicted"/>